<organism evidence="1 2">
    <name type="scientific">Pseudoxanthomonas mexicana</name>
    <dbReference type="NCBI Taxonomy" id="128785"/>
    <lineage>
        <taxon>Bacteria</taxon>
        <taxon>Pseudomonadati</taxon>
        <taxon>Pseudomonadota</taxon>
        <taxon>Gammaproteobacteria</taxon>
        <taxon>Lysobacterales</taxon>
        <taxon>Lysobacteraceae</taxon>
        <taxon>Pseudoxanthomonas</taxon>
    </lineage>
</organism>
<dbReference type="GO" id="GO:0032259">
    <property type="term" value="P:methylation"/>
    <property type="evidence" value="ECO:0007669"/>
    <property type="project" value="UniProtKB-KW"/>
</dbReference>
<evidence type="ECO:0000313" key="2">
    <source>
        <dbReference type="Proteomes" id="UP000515838"/>
    </source>
</evidence>
<accession>A0A7G9T9K8</accession>
<reference evidence="1 2" key="1">
    <citation type="submission" date="2020-08" db="EMBL/GenBank/DDBJ databases">
        <title>Streptomycin Non-resistant strain, P. mexicana.</title>
        <authorList>
            <person name="Ganesh-Kumar S."/>
            <person name="Zhe T."/>
            <person name="Yu Z."/>
            <person name="Min Y."/>
        </authorList>
    </citation>
    <scope>NUCLEOTIDE SEQUENCE [LARGE SCALE GENOMIC DNA]</scope>
    <source>
        <strain evidence="1 2">GTZY2</strain>
    </source>
</reference>
<dbReference type="EC" id="2.1.1.-" evidence="1"/>
<dbReference type="GeneID" id="81471822"/>
<dbReference type="Proteomes" id="UP000515838">
    <property type="component" value="Chromosome"/>
</dbReference>
<proteinExistence type="predicted"/>
<sequence>MSAQSSAGQGRIQHALVRLAREVMELPGLQRIGKPMYRRYFSKPYEHGNLYYGIYGSYEDALLDAERLSSERLPASYDLDQVTIMYRQQLNRLRACDYPALYWIDQLIADGARRIFDLGGHVGLAYYGFGRYIDYPAGLIWNVHDLDKVLQAGRLLSARRDPSGQLRFVHIPEAADGCDVLISTGALQYLEYSLPELLDRLIAPPRHVLFNLTPLHATREFFTLQNLGVAVCPYRVQSDAALVQQMAERGYQIRDRWELPERHLRVPFAPDYDVSAYFGIYFQRQSL</sequence>
<gene>
    <name evidence="1" type="ORF">IAE60_12620</name>
</gene>
<keyword evidence="1" id="KW-0489">Methyltransferase</keyword>
<dbReference type="AlphaFoldDB" id="A0A7G9T9K8"/>
<keyword evidence="1" id="KW-0808">Transferase</keyword>
<evidence type="ECO:0000313" key="1">
    <source>
        <dbReference type="EMBL" id="QNN76783.1"/>
    </source>
</evidence>
<protein>
    <submittedName>
        <fullName evidence="1">Methyltransferase, TIGR04325 family</fullName>
        <ecNumber evidence="1">2.1.1.-</ecNumber>
    </submittedName>
</protein>
<dbReference type="NCBIfam" id="TIGR04325">
    <property type="entry name" value="MTase_LIC12133"/>
    <property type="match status" value="1"/>
</dbReference>
<dbReference type="GO" id="GO:0008168">
    <property type="term" value="F:methyltransferase activity"/>
    <property type="evidence" value="ECO:0007669"/>
    <property type="project" value="UniProtKB-KW"/>
</dbReference>
<dbReference type="EMBL" id="CP060731">
    <property type="protein sequence ID" value="QNN76783.1"/>
    <property type="molecule type" value="Genomic_DNA"/>
</dbReference>
<dbReference type="PROSITE" id="PS50096">
    <property type="entry name" value="IQ"/>
    <property type="match status" value="1"/>
</dbReference>
<dbReference type="RefSeq" id="WP_187572513.1">
    <property type="nucleotide sequence ID" value="NZ_CP060731.1"/>
</dbReference>
<dbReference type="InterPro" id="IPR027612">
    <property type="entry name" value="Put_MTase_LIC12133"/>
</dbReference>
<name>A0A7G9T9K8_PSEMX</name>